<protein>
    <recommendedName>
        <fullName evidence="1">HNH nuclease domain-containing protein</fullName>
    </recommendedName>
</protein>
<dbReference type="EMBL" id="CACRUQ010000005">
    <property type="protein sequence ID" value="VYT72777.1"/>
    <property type="molecule type" value="Genomic_DNA"/>
</dbReference>
<dbReference type="InterPro" id="IPR003615">
    <property type="entry name" value="HNH_nuc"/>
</dbReference>
<evidence type="ECO:0000313" key="2">
    <source>
        <dbReference type="EMBL" id="VYT72777.1"/>
    </source>
</evidence>
<dbReference type="RefSeq" id="WP_423248435.1">
    <property type="nucleotide sequence ID" value="NZ_CACRUQ010000005.1"/>
</dbReference>
<feature type="domain" description="HNH nuclease" evidence="1">
    <location>
        <begin position="19"/>
        <end position="72"/>
    </location>
</feature>
<evidence type="ECO:0000259" key="1">
    <source>
        <dbReference type="SMART" id="SM00507"/>
    </source>
</evidence>
<name>A0A6N2Z3L0_9FIRM</name>
<dbReference type="CDD" id="cd00085">
    <property type="entry name" value="HNHc"/>
    <property type="match status" value="1"/>
</dbReference>
<accession>A0A6N2Z3L0</accession>
<reference evidence="2" key="1">
    <citation type="submission" date="2019-11" db="EMBL/GenBank/DDBJ databases">
        <authorList>
            <person name="Feng L."/>
        </authorList>
    </citation>
    <scope>NUCLEOTIDE SEQUENCE</scope>
    <source>
        <strain evidence="2">RtorquesLFYP15</strain>
    </source>
</reference>
<sequence length="84" mass="10161">MTEKQAEYKRYLRCKHWRELRLEVLERAGNKCEICGYLPWKDGVLQIHHKTYENRGNEQLDDLVCVCPRCHMEIHKITGKRKPH</sequence>
<organism evidence="2">
    <name type="scientific">[Ruminococcus] torques</name>
    <dbReference type="NCBI Taxonomy" id="33039"/>
    <lineage>
        <taxon>Bacteria</taxon>
        <taxon>Bacillati</taxon>
        <taxon>Bacillota</taxon>
        <taxon>Clostridia</taxon>
        <taxon>Lachnospirales</taxon>
        <taxon>Lachnospiraceae</taxon>
        <taxon>Mediterraneibacter</taxon>
    </lineage>
</organism>
<proteinExistence type="predicted"/>
<dbReference type="AlphaFoldDB" id="A0A6N2Z3L0"/>
<dbReference type="Gene3D" id="1.10.30.50">
    <property type="match status" value="1"/>
</dbReference>
<gene>
    <name evidence="2" type="ORF">RTLFYP15_00569</name>
</gene>
<dbReference type="SMART" id="SM00507">
    <property type="entry name" value="HNHc"/>
    <property type="match status" value="1"/>
</dbReference>